<keyword evidence="4" id="KW-0067">ATP-binding</keyword>
<feature type="transmembrane region" description="Helical" evidence="8">
    <location>
        <begin position="146"/>
        <end position="164"/>
    </location>
</feature>
<evidence type="ECO:0000259" key="10">
    <source>
        <dbReference type="PROSITE" id="PS50929"/>
    </source>
</evidence>
<dbReference type="InterPro" id="IPR011527">
    <property type="entry name" value="ABC1_TM_dom"/>
</dbReference>
<keyword evidence="5 8" id="KW-1133">Transmembrane helix</keyword>
<dbReference type="GO" id="GO:0030256">
    <property type="term" value="C:type I protein secretion system complex"/>
    <property type="evidence" value="ECO:0007669"/>
    <property type="project" value="InterPro"/>
</dbReference>
<dbReference type="GO" id="GO:0016887">
    <property type="term" value="F:ATP hydrolysis activity"/>
    <property type="evidence" value="ECO:0007669"/>
    <property type="project" value="InterPro"/>
</dbReference>
<keyword evidence="6 8" id="KW-0472">Membrane</keyword>
<dbReference type="Gene3D" id="3.40.50.300">
    <property type="entry name" value="P-loop containing nucleotide triphosphate hydrolases"/>
    <property type="match status" value="1"/>
</dbReference>
<proteinExistence type="predicted"/>
<dbReference type="PANTHER" id="PTHR24221">
    <property type="entry name" value="ATP-BINDING CASSETTE SUB-FAMILY B"/>
    <property type="match status" value="1"/>
</dbReference>
<comment type="caution">
    <text evidence="11">The sequence shown here is derived from an EMBL/GenBank/DDBJ whole genome shotgun (WGS) entry which is preliminary data.</text>
</comment>
<organism evidence="11 12">
    <name type="scientific">Seohaeicola zhoushanensis</name>
    <dbReference type="NCBI Taxonomy" id="1569283"/>
    <lineage>
        <taxon>Bacteria</taxon>
        <taxon>Pseudomonadati</taxon>
        <taxon>Pseudomonadota</taxon>
        <taxon>Alphaproteobacteria</taxon>
        <taxon>Rhodobacterales</taxon>
        <taxon>Roseobacteraceae</taxon>
        <taxon>Seohaeicola</taxon>
    </lineage>
</organism>
<evidence type="ECO:0000256" key="1">
    <source>
        <dbReference type="ARBA" id="ARBA00004651"/>
    </source>
</evidence>
<dbReference type="GO" id="GO:0005886">
    <property type="term" value="C:plasma membrane"/>
    <property type="evidence" value="ECO:0007669"/>
    <property type="project" value="UniProtKB-SubCell"/>
</dbReference>
<keyword evidence="12" id="KW-1185">Reference proteome</keyword>
<reference evidence="11" key="2">
    <citation type="submission" date="2020-09" db="EMBL/GenBank/DDBJ databases">
        <authorList>
            <person name="Sun Q."/>
            <person name="Kim S."/>
        </authorList>
    </citation>
    <scope>NUCLEOTIDE SEQUENCE</scope>
    <source>
        <strain evidence="11">KCTC 42650</strain>
    </source>
</reference>
<dbReference type="InterPro" id="IPR027417">
    <property type="entry name" value="P-loop_NTPase"/>
</dbReference>
<feature type="transmembrane region" description="Helical" evidence="8">
    <location>
        <begin position="117"/>
        <end position="140"/>
    </location>
</feature>
<dbReference type="GO" id="GO:0030253">
    <property type="term" value="P:protein secretion by the type I secretion system"/>
    <property type="evidence" value="ECO:0007669"/>
    <property type="project" value="InterPro"/>
</dbReference>
<evidence type="ECO:0000256" key="8">
    <source>
        <dbReference type="SAM" id="Phobius"/>
    </source>
</evidence>
<evidence type="ECO:0000256" key="4">
    <source>
        <dbReference type="ARBA" id="ARBA00022840"/>
    </source>
</evidence>
<dbReference type="AlphaFoldDB" id="A0A8J3MAF7"/>
<evidence type="ECO:0000259" key="9">
    <source>
        <dbReference type="PROSITE" id="PS50893"/>
    </source>
</evidence>
<evidence type="ECO:0000256" key="7">
    <source>
        <dbReference type="SAM" id="MobiDB-lite"/>
    </source>
</evidence>
<gene>
    <name evidence="11" type="ORF">GCM10017056_45360</name>
</gene>
<evidence type="ECO:0000313" key="12">
    <source>
        <dbReference type="Proteomes" id="UP000626220"/>
    </source>
</evidence>
<dbReference type="InterPro" id="IPR003593">
    <property type="entry name" value="AAA+_ATPase"/>
</dbReference>
<dbReference type="GO" id="GO:0005524">
    <property type="term" value="F:ATP binding"/>
    <property type="evidence" value="ECO:0007669"/>
    <property type="project" value="UniProtKB-KW"/>
</dbReference>
<reference evidence="11" key="1">
    <citation type="journal article" date="2014" name="Int. J. Syst. Evol. Microbiol.">
        <title>Complete genome sequence of Corynebacterium casei LMG S-19264T (=DSM 44701T), isolated from a smear-ripened cheese.</title>
        <authorList>
            <consortium name="US DOE Joint Genome Institute (JGI-PGF)"/>
            <person name="Walter F."/>
            <person name="Albersmeier A."/>
            <person name="Kalinowski J."/>
            <person name="Ruckert C."/>
        </authorList>
    </citation>
    <scope>NUCLEOTIDE SEQUENCE</scope>
    <source>
        <strain evidence="11">KCTC 42650</strain>
    </source>
</reference>
<keyword evidence="2 8" id="KW-0812">Transmembrane</keyword>
<dbReference type="Pfam" id="PF00664">
    <property type="entry name" value="ABC_membrane"/>
    <property type="match status" value="1"/>
</dbReference>
<evidence type="ECO:0000256" key="2">
    <source>
        <dbReference type="ARBA" id="ARBA00022692"/>
    </source>
</evidence>
<dbReference type="InterPro" id="IPR039421">
    <property type="entry name" value="Type_1_exporter"/>
</dbReference>
<dbReference type="InterPro" id="IPR010128">
    <property type="entry name" value="ATPase_T1SS_PrtD-like"/>
</dbReference>
<feature type="domain" description="ABC transporter" evidence="9">
    <location>
        <begin position="323"/>
        <end position="557"/>
    </location>
</feature>
<comment type="subcellular location">
    <subcellularLocation>
        <location evidence="1">Cell membrane</location>
        <topology evidence="1">Multi-pass membrane protein</topology>
    </subcellularLocation>
</comment>
<dbReference type="InterPro" id="IPR017871">
    <property type="entry name" value="ABC_transporter-like_CS"/>
</dbReference>
<dbReference type="InterPro" id="IPR003439">
    <property type="entry name" value="ABC_transporter-like_ATP-bd"/>
</dbReference>
<dbReference type="PROSITE" id="PS00211">
    <property type="entry name" value="ABC_TRANSPORTER_1"/>
    <property type="match status" value="1"/>
</dbReference>
<dbReference type="PANTHER" id="PTHR24221:SF248">
    <property type="entry name" value="ABC TRANSPORTER TRANSMEMBRANE REGION"/>
    <property type="match status" value="1"/>
</dbReference>
<feature type="region of interest" description="Disordered" evidence="7">
    <location>
        <begin position="559"/>
        <end position="584"/>
    </location>
</feature>
<evidence type="ECO:0000256" key="6">
    <source>
        <dbReference type="ARBA" id="ARBA00023136"/>
    </source>
</evidence>
<dbReference type="SMART" id="SM00382">
    <property type="entry name" value="AAA"/>
    <property type="match status" value="1"/>
</dbReference>
<dbReference type="Pfam" id="PF00005">
    <property type="entry name" value="ABC_tran"/>
    <property type="match status" value="1"/>
</dbReference>
<evidence type="ECO:0000256" key="3">
    <source>
        <dbReference type="ARBA" id="ARBA00022741"/>
    </source>
</evidence>
<evidence type="ECO:0000313" key="11">
    <source>
        <dbReference type="EMBL" id="GHF69156.1"/>
    </source>
</evidence>
<dbReference type="SUPFAM" id="SSF52540">
    <property type="entry name" value="P-loop containing nucleoside triphosphate hydrolases"/>
    <property type="match status" value="1"/>
</dbReference>
<name>A0A8J3MAF7_9RHOB</name>
<sequence>MTPRRVFHGQRGLITAIFFASLCLNVLVLTAPIYMLQLFTRVMSSGSLSTLIALTVAAGIALVFFMIFDALRAQLLTRLGNRIEADIGPVVLGAVVQGNGGGGHDTQSVRDLHEVRAFVMAPAFTALLDAPWSILFLAVIYMFHPLLGVVATVGLAILFLLGVLSELTGRVPAKAASESVRRSNMTADEVLRNSEIVRAMGRTSVLVSRWQRQSFAAIATGTRAHDRMSRMSSFAKMVRMALQIAVMATGVWLVLQGELAPGMMIAASILLGRAAAPVEQSIAGWRGLLAVRVAVQRLNDVLAGNRVQQAKMDLPAPTGRLSVQEATVVSPARQDPLFFDISFDLRPGDSLGLFGPSGAGKTSFVRALVGLQPLTRGHIRIDDAALQDWPEEQIGRHIGFLPQRVELFDGTIAENIALMDAEAKPSDIVRAAKRARVHELILSLPGGYNAPVGPNGDFLSAGQRQRIGLARAFYGDPCLIVLDEPNANLDPDGEEALADAIAEVTGIGAVVVVVSHRMNVLKAVNHIAVLERGRMVRFGKAKAVFEKDNVLPMTGRVSTDAAKMPPLDPGQPVGDRMGVKEASQ</sequence>
<feature type="domain" description="ABC transmembrane type-1" evidence="10">
    <location>
        <begin position="16"/>
        <end position="290"/>
    </location>
</feature>
<dbReference type="Proteomes" id="UP000626220">
    <property type="component" value="Unassembled WGS sequence"/>
</dbReference>
<dbReference type="PROSITE" id="PS50893">
    <property type="entry name" value="ABC_TRANSPORTER_2"/>
    <property type="match status" value="1"/>
</dbReference>
<dbReference type="EMBL" id="BNCJ01000022">
    <property type="protein sequence ID" value="GHF69156.1"/>
    <property type="molecule type" value="Genomic_DNA"/>
</dbReference>
<evidence type="ECO:0000256" key="5">
    <source>
        <dbReference type="ARBA" id="ARBA00022989"/>
    </source>
</evidence>
<dbReference type="Gene3D" id="1.20.1560.10">
    <property type="entry name" value="ABC transporter type 1, transmembrane domain"/>
    <property type="match status" value="1"/>
</dbReference>
<dbReference type="PROSITE" id="PS50929">
    <property type="entry name" value="ABC_TM1F"/>
    <property type="match status" value="1"/>
</dbReference>
<dbReference type="SUPFAM" id="SSF90123">
    <property type="entry name" value="ABC transporter transmembrane region"/>
    <property type="match status" value="1"/>
</dbReference>
<accession>A0A8J3MAF7</accession>
<dbReference type="RefSeq" id="WP_189682416.1">
    <property type="nucleotide sequence ID" value="NZ_BNCJ01000022.1"/>
</dbReference>
<feature type="transmembrane region" description="Helical" evidence="8">
    <location>
        <begin position="237"/>
        <end position="255"/>
    </location>
</feature>
<feature type="transmembrane region" description="Helical" evidence="8">
    <location>
        <begin position="48"/>
        <end position="68"/>
    </location>
</feature>
<dbReference type="InterPro" id="IPR036640">
    <property type="entry name" value="ABC1_TM_sf"/>
</dbReference>
<protein>
    <submittedName>
        <fullName evidence="11">Peptidase</fullName>
    </submittedName>
</protein>
<dbReference type="GO" id="GO:0140359">
    <property type="term" value="F:ABC-type transporter activity"/>
    <property type="evidence" value="ECO:0007669"/>
    <property type="project" value="InterPro"/>
</dbReference>
<dbReference type="GO" id="GO:0034040">
    <property type="term" value="F:ATPase-coupled lipid transmembrane transporter activity"/>
    <property type="evidence" value="ECO:0007669"/>
    <property type="project" value="TreeGrafter"/>
</dbReference>
<dbReference type="NCBIfam" id="TIGR01842">
    <property type="entry name" value="type_I_sec_PrtD"/>
    <property type="match status" value="1"/>
</dbReference>
<keyword evidence="3" id="KW-0547">Nucleotide-binding</keyword>
<feature type="transmembrane region" description="Helical" evidence="8">
    <location>
        <begin position="12"/>
        <end position="36"/>
    </location>
</feature>